<protein>
    <submittedName>
        <fullName evidence="1">Uncharacterized protein</fullName>
    </submittedName>
</protein>
<comment type="caution">
    <text evidence="1">The sequence shown here is derived from an EMBL/GenBank/DDBJ whole genome shotgun (WGS) entry which is preliminary data.</text>
</comment>
<organism evidence="1 2">
    <name type="scientific">Thiospirillum jenense</name>
    <dbReference type="NCBI Taxonomy" id="1653858"/>
    <lineage>
        <taxon>Bacteria</taxon>
        <taxon>Pseudomonadati</taxon>
        <taxon>Pseudomonadota</taxon>
        <taxon>Gammaproteobacteria</taxon>
        <taxon>Chromatiales</taxon>
        <taxon>Chromatiaceae</taxon>
        <taxon>Thiospirillum</taxon>
    </lineage>
</organism>
<dbReference type="EMBL" id="JABVCQ010000007">
    <property type="protein sequence ID" value="MBB1125535.1"/>
    <property type="molecule type" value="Genomic_DNA"/>
</dbReference>
<reference evidence="1 2" key="1">
    <citation type="journal article" date="2020" name="Arch. Microbiol.">
        <title>The genome sequence of the giant phototrophic gammaproteobacterium Thiospirillum jenense gives insight into its physiological properties and phylogenetic relationships.</title>
        <authorList>
            <person name="Imhoff J.F."/>
            <person name="Meyer T.E."/>
            <person name="Kyndt J.A."/>
        </authorList>
    </citation>
    <scope>NUCLEOTIDE SEQUENCE [LARGE SCALE GENOMIC DNA]</scope>
    <source>
        <strain evidence="1 2">DSM 216</strain>
    </source>
</reference>
<evidence type="ECO:0000313" key="1">
    <source>
        <dbReference type="EMBL" id="MBB1125535.1"/>
    </source>
</evidence>
<sequence length="54" mass="6451">MIWDTRSGKLRISLLLFDGETDTWSMIHHHAAEYTEPPLHYCEIPYFTRNEISK</sequence>
<dbReference type="Proteomes" id="UP000548632">
    <property type="component" value="Unassembled WGS sequence"/>
</dbReference>
<name>A0A839H7C5_9GAMM</name>
<dbReference type="RefSeq" id="WP_182582979.1">
    <property type="nucleotide sequence ID" value="NZ_JABVCQ010000007.1"/>
</dbReference>
<evidence type="ECO:0000313" key="2">
    <source>
        <dbReference type="Proteomes" id="UP000548632"/>
    </source>
</evidence>
<accession>A0A839H7C5</accession>
<dbReference type="AlphaFoldDB" id="A0A839H7C5"/>
<proteinExistence type="predicted"/>
<gene>
    <name evidence="1" type="ORF">HUK38_04725</name>
</gene>
<keyword evidence="2" id="KW-1185">Reference proteome</keyword>